<feature type="compositionally biased region" description="Polar residues" evidence="2">
    <location>
        <begin position="5703"/>
        <end position="5716"/>
    </location>
</feature>
<feature type="region of interest" description="Disordered" evidence="2">
    <location>
        <begin position="2504"/>
        <end position="2532"/>
    </location>
</feature>
<feature type="compositionally biased region" description="Basic and acidic residues" evidence="2">
    <location>
        <begin position="5565"/>
        <end position="5576"/>
    </location>
</feature>
<feature type="compositionally biased region" description="Polar residues" evidence="2">
    <location>
        <begin position="4345"/>
        <end position="4355"/>
    </location>
</feature>
<feature type="compositionally biased region" description="Low complexity" evidence="2">
    <location>
        <begin position="2874"/>
        <end position="2885"/>
    </location>
</feature>
<feature type="coiled-coil region" evidence="1">
    <location>
        <begin position="4597"/>
        <end position="4655"/>
    </location>
</feature>
<feature type="compositionally biased region" description="Basic and acidic residues" evidence="2">
    <location>
        <begin position="3855"/>
        <end position="3871"/>
    </location>
</feature>
<feature type="compositionally biased region" description="Polar residues" evidence="2">
    <location>
        <begin position="5263"/>
        <end position="5274"/>
    </location>
</feature>
<feature type="region of interest" description="Disordered" evidence="2">
    <location>
        <begin position="5731"/>
        <end position="5830"/>
    </location>
</feature>
<feature type="compositionally biased region" description="Basic residues" evidence="2">
    <location>
        <begin position="4247"/>
        <end position="4259"/>
    </location>
</feature>
<dbReference type="InterPro" id="IPR053268">
    <property type="entry name" value="Woronin_anchor"/>
</dbReference>
<feature type="region of interest" description="Disordered" evidence="2">
    <location>
        <begin position="5888"/>
        <end position="5957"/>
    </location>
</feature>
<feature type="region of interest" description="Disordered" evidence="2">
    <location>
        <begin position="4064"/>
        <end position="4363"/>
    </location>
</feature>
<feature type="compositionally biased region" description="Basic and acidic residues" evidence="2">
    <location>
        <begin position="3070"/>
        <end position="3089"/>
    </location>
</feature>
<feature type="compositionally biased region" description="Polar residues" evidence="2">
    <location>
        <begin position="6261"/>
        <end position="6284"/>
    </location>
</feature>
<feature type="region of interest" description="Disordered" evidence="2">
    <location>
        <begin position="5037"/>
        <end position="5064"/>
    </location>
</feature>
<feature type="compositionally biased region" description="Polar residues" evidence="2">
    <location>
        <begin position="2930"/>
        <end position="2947"/>
    </location>
</feature>
<feature type="compositionally biased region" description="Low complexity" evidence="2">
    <location>
        <begin position="6177"/>
        <end position="6195"/>
    </location>
</feature>
<feature type="region of interest" description="Disordered" evidence="2">
    <location>
        <begin position="6121"/>
        <end position="6324"/>
    </location>
</feature>
<feature type="compositionally biased region" description="Low complexity" evidence="2">
    <location>
        <begin position="6289"/>
        <end position="6305"/>
    </location>
</feature>
<keyword evidence="4" id="KW-1185">Reference proteome</keyword>
<feature type="compositionally biased region" description="Basic and acidic residues" evidence="2">
    <location>
        <begin position="2730"/>
        <end position="2744"/>
    </location>
</feature>
<feature type="coiled-coil region" evidence="1">
    <location>
        <begin position="4379"/>
        <end position="4428"/>
    </location>
</feature>
<feature type="compositionally biased region" description="Basic and acidic residues" evidence="2">
    <location>
        <begin position="3895"/>
        <end position="3905"/>
    </location>
</feature>
<feature type="compositionally biased region" description="Basic and acidic residues" evidence="2">
    <location>
        <begin position="2581"/>
        <end position="2590"/>
    </location>
</feature>
<feature type="compositionally biased region" description="Low complexity" evidence="2">
    <location>
        <begin position="6135"/>
        <end position="6153"/>
    </location>
</feature>
<feature type="compositionally biased region" description="Basic and acidic residues" evidence="2">
    <location>
        <begin position="3131"/>
        <end position="3145"/>
    </location>
</feature>
<feature type="region of interest" description="Disordered" evidence="2">
    <location>
        <begin position="5495"/>
        <end position="5523"/>
    </location>
</feature>
<feature type="region of interest" description="Disordered" evidence="2">
    <location>
        <begin position="3578"/>
        <end position="3645"/>
    </location>
</feature>
<feature type="compositionally biased region" description="Polar residues" evidence="2">
    <location>
        <begin position="2402"/>
        <end position="2420"/>
    </location>
</feature>
<reference evidence="3 4" key="1">
    <citation type="submission" date="2019-10" db="EMBL/GenBank/DDBJ databases">
        <authorList>
            <person name="Palmer J.M."/>
        </authorList>
    </citation>
    <scope>NUCLEOTIDE SEQUENCE [LARGE SCALE GENOMIC DNA]</scope>
    <source>
        <strain evidence="3 4">TWF730</strain>
    </source>
</reference>
<evidence type="ECO:0000256" key="2">
    <source>
        <dbReference type="SAM" id="MobiDB-lite"/>
    </source>
</evidence>
<organism evidence="3 4">
    <name type="scientific">Orbilia blumenaviensis</name>
    <dbReference type="NCBI Taxonomy" id="1796055"/>
    <lineage>
        <taxon>Eukaryota</taxon>
        <taxon>Fungi</taxon>
        <taxon>Dikarya</taxon>
        <taxon>Ascomycota</taxon>
        <taxon>Pezizomycotina</taxon>
        <taxon>Orbiliomycetes</taxon>
        <taxon>Orbiliales</taxon>
        <taxon>Orbiliaceae</taxon>
        <taxon>Orbilia</taxon>
    </lineage>
</organism>
<feature type="compositionally biased region" description="Polar residues" evidence="2">
    <location>
        <begin position="4755"/>
        <end position="4767"/>
    </location>
</feature>
<feature type="compositionally biased region" description="Polar residues" evidence="2">
    <location>
        <begin position="6816"/>
        <end position="6825"/>
    </location>
</feature>
<feature type="compositionally biased region" description="Polar residues" evidence="2">
    <location>
        <begin position="2746"/>
        <end position="2760"/>
    </location>
</feature>
<feature type="compositionally biased region" description="Basic and acidic residues" evidence="2">
    <location>
        <begin position="3982"/>
        <end position="4002"/>
    </location>
</feature>
<feature type="compositionally biased region" description="Basic and acidic residues" evidence="2">
    <location>
        <begin position="6250"/>
        <end position="6260"/>
    </location>
</feature>
<feature type="region of interest" description="Disordered" evidence="2">
    <location>
        <begin position="3535"/>
        <end position="3562"/>
    </location>
</feature>
<feature type="region of interest" description="Disordered" evidence="2">
    <location>
        <begin position="4665"/>
        <end position="4684"/>
    </location>
</feature>
<feature type="compositionally biased region" description="Polar residues" evidence="2">
    <location>
        <begin position="6223"/>
        <end position="6232"/>
    </location>
</feature>
<feature type="compositionally biased region" description="Basic and acidic residues" evidence="2">
    <location>
        <begin position="3199"/>
        <end position="3209"/>
    </location>
</feature>
<feature type="compositionally biased region" description="Basic and acidic residues" evidence="2">
    <location>
        <begin position="2914"/>
        <end position="2925"/>
    </location>
</feature>
<feature type="compositionally biased region" description="Basic and acidic residues" evidence="2">
    <location>
        <begin position="3674"/>
        <end position="3730"/>
    </location>
</feature>
<comment type="caution">
    <text evidence="3">The sequence shown here is derived from an EMBL/GenBank/DDBJ whole genome shotgun (WGS) entry which is preliminary data.</text>
</comment>
<feature type="coiled-coil region" evidence="1">
    <location>
        <begin position="6422"/>
        <end position="6538"/>
    </location>
</feature>
<dbReference type="PANTHER" id="PTHR40641">
    <property type="entry name" value="INVOLUCRIN REPEAT PROTEIN (AFU_ORTHOLOGUE AFUA_2G08060)"/>
    <property type="match status" value="1"/>
</dbReference>
<feature type="region of interest" description="Disordered" evidence="2">
    <location>
        <begin position="2463"/>
        <end position="2487"/>
    </location>
</feature>
<feature type="region of interest" description="Disordered" evidence="2">
    <location>
        <begin position="5549"/>
        <end position="5716"/>
    </location>
</feature>
<keyword evidence="1" id="KW-0175">Coiled coil</keyword>
<evidence type="ECO:0000256" key="1">
    <source>
        <dbReference type="SAM" id="Coils"/>
    </source>
</evidence>
<dbReference type="EMBL" id="JAVHNS010000004">
    <property type="protein sequence ID" value="KAK6358758.1"/>
    <property type="molecule type" value="Genomic_DNA"/>
</dbReference>
<dbReference type="PANTHER" id="PTHR40641:SF2">
    <property type="entry name" value="INVOLUCRIN REPEAT PROTEIN"/>
    <property type="match status" value="1"/>
</dbReference>
<feature type="region of interest" description="Disordered" evidence="2">
    <location>
        <begin position="5430"/>
        <end position="5469"/>
    </location>
</feature>
<gene>
    <name evidence="3" type="ORF">TWF730_008077</name>
</gene>
<feature type="compositionally biased region" description="Basic and acidic residues" evidence="2">
    <location>
        <begin position="4026"/>
        <end position="4038"/>
    </location>
</feature>
<feature type="region of interest" description="Disordered" evidence="2">
    <location>
        <begin position="5977"/>
        <end position="6009"/>
    </location>
</feature>
<feature type="region of interest" description="Disordered" evidence="2">
    <location>
        <begin position="3669"/>
        <end position="4045"/>
    </location>
</feature>
<protein>
    <submittedName>
        <fullName evidence="3">Uncharacterized protein</fullName>
    </submittedName>
</protein>
<sequence length="6836" mass="753389">MILDVRPRRKRDIYNFLRTFNASEESLSPYILPKIPHDDYDEYDLTSSIPRSDFLPSPPHRFSFYDLPPIPSSRDSIASAGVSTVPLVPETQRQVLEDLELKPIDNKTPVTDFYQIQLPQSIASSPFSQTFIIRSDPILTQGPAVEHRHSPFSIETPLGLPDLELEQISQTPREDITFNDTECLTPILYDQILLPDDHTSLSESLASFPGKGCYTENLPLSRLSAKTESLPQEPVTKPLYIPSEPAYNDIALPTSPISSIHPVSSTGVLAFPYLPISRPVTPTAVTLPLDFAPTTRSLSISVSSEIPALPQEDHATYSVLSGPVEPSILLTEDQSESPEEGASSNVIQIRGQPPSAIPIPSGTSSVSSGRFFYPSKQQSIPNIDLVTEFSEFVSQCLSATERGLITSEPMRSLTPDEDLPALPTTRSAFSSVDSELQFPQLKSLAIENDLPESRPVTPLSFSDAAEEPFEFPQCPELDFASFQLPLSRPQTPEFVRLPLSTFDQLYDLPISRPLTPTRGSELPVLATRSTDLDSAKSSGRLHSPSPSVSKILRGDEINGRDGEKLFVQPELPQSIASSPKVLVQLRECDLPDDISLYSPVVLSRSRSPVLGVELPVTSSPIRSMPLEAFDVLLDAATFDIPRSLPSSTKSINIRYGQDKDGSFGFPESDGNSIYEGTIRAPATARTQLETELRSVLDQNFTMPISSGPEFRLPSSRRSSLALSMDVDQKNLPLEALPVLPHSRAPSVLSVSTADRREVSPEAGIPTLSTDADFCLQFPDFNIQKAGTRENSETAEFPATDVAVPYAASAELGSAGLPGSARGLTLVAEPIATEAQSTFGLAEDIVLPHSPAGTSHLHFTPGKIDISSYPLPFGSVTGSQSEFEIPSNVEIHKTPSPTADRFALPPDAADSIISFDLVEQPIISYPSLPLSESSIDDKPDLESLKSESAFVQGPLPHSVTSSSKFHLRLDTRLPALSRGVSTYSPWDVNSGPELQAIRAYPADASYLAALPNLPSSAASSVRLGGSDLLTQLCPSLPGTFRDNEEPQTPTEGTVEVLTPILGPETVSLPLSDMESEFSLSAIRPKDAGLHTLPYSRPPTPVSFEKLESSTLRLPEPSEYMLELPMSPRSAPLLVYSGLSAPYDDILPPSYQASPFLLPATLEPIVHTLPQIETRSLESWASSPEVHVVIPPALPASPSLRSFKSCSLEEFANVSLPVSRPVSRAISLRVQDEDVNEVPTLETEEPKSVEPTVLPTLPDSPSSLAISVGYIYSGFESEAGYRLPTSCKSSPFVAPIAIEAPLPRQKAISILELEQEVASEENQHVEVPEYPMLPASPTSIPEATWSQPDRVNFPHLPSSRPVSLRAQSPASILFPEAFHGVPEPAEFSIGHDKNLQIPAASEGGTEYDLAIEVPNFAAIRTLPSSPVLSIGSDIHVSGAVPHVAALPASVASEPLSHKKLLAAPVGNSIEIAIRSNLPASEPVSPQLPCFQLYPQPDLPPSCPPSLVEVPRDAGDVVESEVLRATPHHNFESLGANRIGEAIALPESIPPLSVILDDNRDRLSRNLPSSHPASVYEATSRIDDFQRFDLPRDVKLPYSVASSPASSVVFATRLGGEESLRLPLSRAATERAEEMLPSPTVSPKISKENYNLRDGEGLPQNYAAVELPLSEASWKSIGISPDPLLPVEVASQYTSIGEIQHVPAAVSIHATTALPESPALPPSLVEYDVNLTPPHFIGLPARSVISVAEPIAVEVPLLDNLTEKISHAYQYTLPRSPVSSIFNLGYQSRGHHDIALPNSALTTVSIETTDAIVKINEPDAADTIVPLPASPRAAPSLHTILHASADAELPGSPIDSQYTFEVDTEVAPVKIPEDPQPELAEFQLPRSSTPVALPLSRPSSTVPVSYLGYAEARELPSSRSASKFDVESKTSAASVLEAPRYVIEEDLIDVVLPDSPRSQSIAWTIGGNVAEPAFSLPLSRAMSLSSTTQIQAIETKSPAPLESNVLRNEPLPSLPSTTASTPVAREFAAPWGPNFLPLSHLESPLDSPVITPVASPPRLPVVSVTLPPVPGSPSLSEADHPITLDIPHDKRLPISAIGSPYVTSPVELDSESIISLTDLGETPVIFREPPSFPTSKSLFDEVPLPASPLPASPLPASLPVSSLPASPISASPIKPTFTSDNFFKDFLSPDVEALPRSYPESPFTLPVKSLPSNHEPPLPESYKQRIPLQEVITSYPRSNNEVAPEVFHETSEINVEDFLVQSPVASPTQEPLPRDLDIDEYILDTGSIQTQSEGLGSPRFSHDNSDYGIPQFVGAPSGPELSEHPLSSVHERGPVEQLPASDFEYSYPPLPILRDDDTFSNQTSLDLELAAGIPFAELSRPADRATSRAVQYEITVPEDAVPALSISSPQEAMESFETSSTASEYDPDRWFGYSDLPELPSSPLFEPAAKPERPWNESVYEPPQLQEVQWSAPHRSPLKSPASPPIWSPTEEEGQFVDLVPERQFPEASITVPAPRPSRGVTFALPESESEAEDSEVNIIDELLPPRSPSPRGNLPVSDVGIIDELLPRYEAPSAEKISGTERTTLRTERNIERANSPEAYSPASPLSVGPVPELALQSPVPRRFSPIYEAQPYSSGASSPTTFYGVAPRSPSPIVAERPYSPERTSPPTFYAVAPRSPSPIVTEVDPEISHFTPAPFVNPPESPRSIEEFLEVPLPHERPSPSPSPPPVEQYYDREVLPSFEEYRIDSGTSSRPDTYASATPNEPLVRDRYLSEYAPPLDEGFSETERSPEMPHTIPLDSPTSDFSPTTGHESPHLKLSAEGDSSDDVPPFGLSDDEESLTSDPQTTFEQAPASQPEISLEAPSFQVDFEDEGIESDSYTDSSSDYSDYSDEESEHEVPRPTSPPGSVLGSSKTVRFADTDDIREFDPGYGETSSAESDTMSIPTTAGSSKPRRLREPRYVPEPSTSDIPPAHQTRHVAFDDSEDYQSPSNVPYIPDEFSRGQDEWPPKMPMGSNRDYYQPEMIPEDTPVLGETRELPIVEEAATNPARRASVPAPTRKRTPKAPKIRRRNSAADEGVKVEKVPDQNESKKTSRGSFLPPLFRPSAYPKPEKSGKKIKKQIPTSEPAPASDVLKPEPSEPVQEHAIDVEDILSASPQKPITQSPAEPVAQKPFKGKSPVTKSLKQSPRAASETPIVPEILPKPKEEPKETLSEPLPQVIEDIFPLEPQVIPMPKASSDITSDTRPAEIPVPTRKLSISKPKLASPTLKDVKKPKPPVAETTLREVAPVDLPTPNEAPRLVPPATQPLPRRSSKSEPSVSKAAPMPKSPLVELPSKLTSFFDVFPRMEAPKAKTPATEQTTVPLERDLPSAEDTLKSHVITPEAPTLKSPTVEHSLKNVSFFDVFPAVEIPKAKASSTEPASTFYDTDPVKSQVVAPEVPTPKSPIVERSLKNVSFFDVFPTVEMPKAKAPATELVQAFPEIHPPSTRDIVNPQVIPSEALALKNASFFDIFPSMETPKAKTPTTEPIPPLFESSVVKPQVTAPEPTSREIPITEPGVLKEAAKPRTPVIEAPVLGSLKTITTATPKISKPKESSRPKESSKSKESSNKISSRELPERKASVSREAPEISLAPPAPEKTSRPRAATVDKQIEKIPSALAVAAIVPLARVAKGILDTGAKRDRDTGEDRHTPRLSKKEFPAPRRRRSIDTIDSAREFVEKEERKEAKQAVLRKEPRARRPAARSVSPQRRRPAARSVSPQRRKPIPEPPNPLLINPSFRRQDVIKSRDVTHTESPKSASTPLFPAIAAWFSRNDTQPESSKRVARSPSPANVEKPTPRNVLPSPERKPRGAVATKAPRPRSESPVKRKRIVEPLPEKLPPTKSPKQRSKPRSLSPMKRTRTESLPERQPARAPVNLVEVPPARTIERVFDKQPEQLPEKPSEPLQERRSEKLPQPATFKPRPRARSASPKPRKARSISPRPRKAKFIPEKKPTEIVREEPQKEERPHRRRSESHTKANFLQSAIDIFQRTQERGRKQERDLPATEAPKPVEYIQYAPKKGDVYHVPTTFKPLSPAKVSRTRSESPLRTALLVSLPPTPLLAEKPKTRKLEKEHSPRRVFKEQSPRRVAKEQSPRRLLKEQSPRRLAREPSPRRVMKEQSPRRTARERSPRRVVKERSPIRLVKEPSPSRPVNVPSPREPEKAPATTEAKLSYPSTPEVMASPATLERRPSSIFPQAPEIPAVAVKPETPPKRHRKRERRRKQPIRASPSPRQDSLPQFKVPTAKKVSRPRRRTRLPGFAGSNTLQPRHRAEKPRETTDQLDVPSSRGLLFDEAVPEAKDPRYVPEYIQPSPSFEQSTPDSFLLPEVSPEQRRYEVELERAARFDREQRALDELEQRDEEAAAKERERLYLLYREQVDRYEREQRRLDEMDDKERHDNDIFLYQQYLVQREQDNRYEREIELREKNRKEDMVVAIERKKEAERRKREEYEEERRRQEEDQRREYELALQRAAFLERELRRKEEIRRLVSELQRREAERAEIVEQQRIIEEQRQAEIQRLAEEIQRREVERIAILESKEIADQQRKDEIQRLASEIHKRELDHAILLERIEDKERVKESVRREELEREIIEARELQTALENQRTIDRNVEEESRRRRLEEARILAEMTESIDGSDVESDRDSVEGIDNAPESNRFSYYYDKASLFHVSSYAGSVRSSVSSRHSDLPRSIVQRPSHESLLSIAWAGHRQAESNKRDSLASLVSWSDDGTPTTGQDDFDSDGSESIRAGPNPPETPQIPIQGRHELSERDSESINSDYIQYPTAQEPLLGLGIFTGSIIYDKDGNPIADKVYDKDGNLVEVESEPTVGPIDVREQIEASEQPASPEERRHTPEPEAIEEFFLIPLPASPLASPILVPQYNLWTPHLIPLPISSPVLSATPLDTEPSSICLPALSPRTPADRELPENFPAISYIPEISIPCKPEITAPGSPRTPIDAPLDVELDNALPGPLQEDHVPEAINTPVWEQTIRSRASSPASIYLDHIARDPSQLPSSDAGSEYTAHPRDAEVEETQPQIEDAAHDLPPFPPSSIVPSLDEPITHLLEVPQLVLPTSRAASTDDWEDEMEVGSRPVFDFDDFEECLPDSDSEGYEEIDNMFAPPSIVPRLPESRVSSMYSLYDAYMSAPKTIEVDPLPEDSDDEGSLDIEQLGRGIWDTVCSLPDSQLESVYSVPRSTHTEEPHNFQLPSPRSEGSIESLFVPKVRGSIASLPPTADSSEYQASESIPQPRAFDDTLPPPPTQSLYSEATTIRQPRKAISQAGFDTQLPASRATSEYEDPNSNRENNFLQNLPALYDDNDSLRSLKQSHTPRLAVDVTQIPNSGRTSPYAESLALARSLFGDIPGLPQSDDFSSTSRLPADRGHYVYGLPLSRQSSIFLQEAPEYPTRLEREDTPWLDDNESRPSSSHTIRAASPPHQTDVQLPISRQSSLYLRQTVALPTRQLETREEAPIYLPESRPTTSHTYRHPANNYDGRDLPLSRSSSAYFEGAVIPSFGLPEQLAPECLPESRPTTSHMHYVQDRHQDRDLPLSRASSFYHADEESEQIPLPFSESKAPRDLPDSRPSTSYVLASPPGLDPYPQLPLTRSATPRRTANDDDDEEADPTPRPSPRQVPRTVSSLDLHIGLPLPITQHPSVSSLREKELPVEQSRDLPESLPTSHSSAAPTPLPSQTAVLETPIAAESPEISPLIGPPSNASPSLPEPSTKNALAIVPRAAIEPAKEGKPADSLRVPGTSRNSNSIAPNEIEEPGDTPRHVSVSPLSTQSSFRQRRQPSGSQRSRQHHRISIQEYAQGSLDIATSQNEALAAAGIDVHFDQENGTVEVSWSEERFGEAPTVDISVYYPGDTDGSIDGSDISRPSSVAPSPAFNNYSLEDKPQPVEASTRGDDRDLFFSPELGPTDLPVPAPPVERPINRNLFPAAQPSNRGIGLGIEGLDTPYREKPQVPPKPKVTKSSSLPNRRLPLPALSIPPAAESIYSAVSSARSSTISLSGVSSVSPLEPGVELPPPSPIQQLPPLVRPSPIQATRRPTIRRDTFTEADNKALSLLFSTGASTGASAGTTPTPTQKAPQPLSQYFQKKSNPTTPTPGPSQSRRQTPRSRGSTGRRSINTVQGAYPSPETSPELAPLSKSPDTTKTTPRLRRPSTSTGSAGRGSGRRYTSIGADLRPLKEGVAIIPSGSSSNTTPRPGSPKATPPILTILKKRGTMDTREEFRSNTEGSMSTITSPTPAPRSRNQGPNTRARAASSTSTPNTVTTASTAFRFESPPAPGASRKGKERAAEYDNKEVFEAYGNTTAVPISPERPISVNLRKRQSMQMLDLETRIRSLNEQNSHLSGELARLQHDSNSSQKKMEAVVYKHLQERSALVEALEIRSLAVNERESQIETLKKNLEWYKQEDDNLTQQLRQLRMNNEQLIATEAAQRQQYERKREQLHNLSQQHSDLQEQYTALSSGLNDIINQQVATVTKAKDTEIEKLKQELATAKSNASKLQVKLNAMNRYIDAKDEVFFARSCGHLFNAVQQWCVKFSKFSDTATCVDFDAIRDESVKDLIESVVLDGSDVRAMLRDRVKRREIFMAMTMSLIWELVFCRYMFGLDGDERKKLKSLEEKLNEVGPPAAVHMWRATTLQLLSQRRSFRAALPAATEPVIQEIYRALYGLLPPPTHLQQQVIDSLRTVVNLAVTLSIDMRTQRAEYFMWEAPDNSIGKPVDFVSLRMNNRGNEGLTNEQLEKMGAMVRVVLFPLVTKRGDENGDGYDVETVIAPMQVLVSRRPTSTISASSSKRVKLDQRTSR</sequence>
<feature type="region of interest" description="Disordered" evidence="2">
    <location>
        <begin position="4755"/>
        <end position="4804"/>
    </location>
</feature>
<feature type="region of interest" description="Disordered" evidence="2">
    <location>
        <begin position="2400"/>
        <end position="2426"/>
    </location>
</feature>
<feature type="compositionally biased region" description="Low complexity" evidence="2">
    <location>
        <begin position="5811"/>
        <end position="5825"/>
    </location>
</feature>
<feature type="compositionally biased region" description="Basic and acidic residues" evidence="2">
    <location>
        <begin position="4098"/>
        <end position="4179"/>
    </location>
</feature>
<dbReference type="Proteomes" id="UP001373714">
    <property type="component" value="Unassembled WGS sequence"/>
</dbReference>
<feature type="compositionally biased region" description="Basic and acidic residues" evidence="2">
    <location>
        <begin position="3775"/>
        <end position="3790"/>
    </location>
</feature>
<feature type="compositionally biased region" description="Polar residues" evidence="2">
    <location>
        <begin position="2798"/>
        <end position="2809"/>
    </location>
</feature>
<feature type="region of interest" description="Disordered" evidence="2">
    <location>
        <begin position="2571"/>
        <end position="2607"/>
    </location>
</feature>
<feature type="compositionally biased region" description="Polar residues" evidence="2">
    <location>
        <begin position="2630"/>
        <end position="2640"/>
    </location>
</feature>
<feature type="compositionally biased region" description="Polar residues" evidence="2">
    <location>
        <begin position="2839"/>
        <end position="2855"/>
    </location>
</feature>
<feature type="compositionally biased region" description="Basic and acidic residues" evidence="2">
    <location>
        <begin position="4794"/>
        <end position="4804"/>
    </location>
</feature>
<feature type="compositionally biased region" description="Polar residues" evidence="2">
    <location>
        <begin position="3152"/>
        <end position="3162"/>
    </location>
</feature>
<feature type="region of interest" description="Disordered" evidence="2">
    <location>
        <begin position="6038"/>
        <end position="6082"/>
    </location>
</feature>
<accession>A0AAV9VCK9</accession>
<feature type="compositionally biased region" description="Basic and acidic residues" evidence="2">
    <location>
        <begin position="5919"/>
        <end position="5937"/>
    </location>
</feature>
<feature type="region of interest" description="Disordered" evidence="2">
    <location>
        <begin position="3230"/>
        <end position="3327"/>
    </location>
</feature>
<name>A0AAV9VCK9_9PEZI</name>
<feature type="region of interest" description="Disordered" evidence="2">
    <location>
        <begin position="6816"/>
        <end position="6836"/>
    </location>
</feature>
<evidence type="ECO:0000313" key="4">
    <source>
        <dbReference type="Proteomes" id="UP001373714"/>
    </source>
</evidence>
<feature type="compositionally biased region" description="Polar residues" evidence="2">
    <location>
        <begin position="5290"/>
        <end position="5300"/>
    </location>
</feature>
<feature type="compositionally biased region" description="Low complexity" evidence="2">
    <location>
        <begin position="5998"/>
        <end position="6009"/>
    </location>
</feature>
<feature type="compositionally biased region" description="Basic and acidic residues" evidence="2">
    <location>
        <begin position="2996"/>
        <end position="3005"/>
    </location>
</feature>
<evidence type="ECO:0000313" key="3">
    <source>
        <dbReference type="EMBL" id="KAK6358758.1"/>
    </source>
</evidence>
<feature type="coiled-coil region" evidence="1">
    <location>
        <begin position="4460"/>
        <end position="4564"/>
    </location>
</feature>
<feature type="compositionally biased region" description="Basic and acidic residues" evidence="2">
    <location>
        <begin position="5686"/>
        <end position="5700"/>
    </location>
</feature>
<feature type="compositionally biased region" description="Basic residues" evidence="2">
    <location>
        <begin position="3956"/>
        <end position="3981"/>
    </location>
</feature>
<feature type="compositionally biased region" description="Low complexity" evidence="2">
    <location>
        <begin position="5890"/>
        <end position="5907"/>
    </location>
</feature>
<feature type="region of interest" description="Disordered" evidence="2">
    <location>
        <begin position="3037"/>
        <end position="3212"/>
    </location>
</feature>
<proteinExistence type="predicted"/>
<feature type="compositionally biased region" description="Basic and acidic residues" evidence="2">
    <location>
        <begin position="3587"/>
        <end position="3624"/>
    </location>
</feature>
<feature type="region of interest" description="Disordered" evidence="2">
    <location>
        <begin position="332"/>
        <end position="363"/>
    </location>
</feature>
<feature type="region of interest" description="Disordered" evidence="2">
    <location>
        <begin position="5258"/>
        <end position="5334"/>
    </location>
</feature>
<feature type="compositionally biased region" description="Basic and acidic residues" evidence="2">
    <location>
        <begin position="3920"/>
        <end position="3947"/>
    </location>
</feature>
<feature type="region of interest" description="Disordered" evidence="2">
    <location>
        <begin position="2630"/>
        <end position="3021"/>
    </location>
</feature>
<feature type="compositionally biased region" description="Basic residues" evidence="2">
    <location>
        <begin position="4281"/>
        <end position="4290"/>
    </location>
</feature>
<feature type="region of interest" description="Disordered" evidence="2">
    <location>
        <begin position="5222"/>
        <end position="5241"/>
    </location>
</feature>
<feature type="coiled-coil region" evidence="1">
    <location>
        <begin position="6355"/>
        <end position="6389"/>
    </location>
</feature>
<feature type="compositionally biased region" description="Basic residues" evidence="2">
    <location>
        <begin position="3055"/>
        <end position="3069"/>
    </location>
</feature>
<feature type="compositionally biased region" description="Polar residues" evidence="2">
    <location>
        <begin position="5741"/>
        <end position="5754"/>
    </location>
</feature>
<feature type="compositionally biased region" description="Low complexity" evidence="2">
    <location>
        <begin position="6038"/>
        <end position="6049"/>
    </location>
</feature>